<dbReference type="Proteomes" id="UP001356427">
    <property type="component" value="Unassembled WGS sequence"/>
</dbReference>
<feature type="domain" description="SEA" evidence="23">
    <location>
        <begin position="1328"/>
        <end position="1444"/>
    </location>
</feature>
<evidence type="ECO:0000256" key="5">
    <source>
        <dbReference type="ARBA" id="ARBA00022530"/>
    </source>
</evidence>
<feature type="compositionally biased region" description="Basic and acidic residues" evidence="21">
    <location>
        <begin position="719"/>
        <end position="746"/>
    </location>
</feature>
<evidence type="ECO:0000256" key="9">
    <source>
        <dbReference type="ARBA" id="ARBA00022692"/>
    </source>
</evidence>
<evidence type="ECO:0000256" key="13">
    <source>
        <dbReference type="ARBA" id="ARBA00022989"/>
    </source>
</evidence>
<evidence type="ECO:0000256" key="3">
    <source>
        <dbReference type="ARBA" id="ARBA00005234"/>
    </source>
</evidence>
<feature type="compositionally biased region" description="Acidic residues" evidence="21">
    <location>
        <begin position="1624"/>
        <end position="1655"/>
    </location>
</feature>
<keyword evidence="17" id="KW-0966">Cell projection</keyword>
<dbReference type="Pfam" id="PF01390">
    <property type="entry name" value="SEA"/>
    <property type="match status" value="2"/>
</dbReference>
<dbReference type="InterPro" id="IPR039861">
    <property type="entry name" value="IMPG"/>
</dbReference>
<dbReference type="PROSITE" id="PS50024">
    <property type="entry name" value="SEA"/>
    <property type="match status" value="2"/>
</dbReference>
<accession>A0AAN8LQY6</accession>
<feature type="compositionally biased region" description="Polar residues" evidence="21">
    <location>
        <begin position="464"/>
        <end position="477"/>
    </location>
</feature>
<dbReference type="GO" id="GO:0008234">
    <property type="term" value="F:cysteine-type peptidase activity"/>
    <property type="evidence" value="ECO:0007669"/>
    <property type="project" value="InterPro"/>
</dbReference>
<feature type="region of interest" description="Disordered" evidence="21">
    <location>
        <begin position="710"/>
        <end position="769"/>
    </location>
</feature>
<keyword evidence="9 22" id="KW-0812">Transmembrane</keyword>
<feature type="region of interest" description="Disordered" evidence="21">
    <location>
        <begin position="189"/>
        <end position="322"/>
    </location>
</feature>
<feature type="compositionally biased region" description="Acidic residues" evidence="21">
    <location>
        <begin position="1597"/>
        <end position="1616"/>
    </location>
</feature>
<sequence>MIIDVPRGFNKKEQLTSDSDPSAAIMTPEPDDDVDVIANSGPALWSETAILPNLACCITIAALVGDRRLWRRSVHQALKDHSLVMMDHRRALTISLAVDKVDNAQMGSPLKIPKTLLSSESGCGNEEAQIHWSQIAGDRIKLQDSRQQNGSISLDHGQVALAQAAMDRQIQLVLTDVLKTEQGLAYLDKKRRGQMTGNGERKSESWVGSGQRRVSQSSREGREDRRDDPQHRKRPHDHPTPISTRKDRRSHHRGGSEEEENEIGEENEGGVSGRCGSGVPLEEVTFTEGDRHQEKHYPQSTRTRKSNSGLSESTHAERERCRRESALYCNGQVKDGGMKDGVAEGLTTDTSRRSRGSVLRLSGESRVVGGLPPKRLCLEGTGGRDTNVASIEVEVDPSDFDGTLMVVTVGEDGEVVSPSNPSCGRERRGTLRLSLSSSSQDRSPKPSPAEPIVLSSDEEEVVTPSRSSVLRPQTGASDSKRQRNNAQEDMMAEMDSQLVPVVVTGFGVSPFPSIEDSENMGLSFSALHCGGVRGEASGNLRITNQRIIIPIQEPSGLVEVMVTVERCQLWRYSVWDMEELQERGLGWEVERERGQPPPALLLLYVSDTQAVAVQEDLSELSIKQALDPPTGQASPFLLLTLRDPLEGVEGALLRSILDIICLNNTPHVEAARLRGNSPVNGVVDLHSPLLSLDDSLVLVSRTGLDPQLLSLLGQNSAKPRTDQDQEPEQDRDTPGLELDTVDREVEGESQTLPDTETDVQTEEEEQREVEIVPLTEESPVQPRPMYTVCHHRTRGSYSVSLGPKPGSNWTRYTHQGPTRRLIQFPPPPSKGGITVTTEDLECLDNGQFLNDVIIDFYLKYLLLERAPQDVADRSHVFSSFFYKQLTRRDNASEDSTSISAQQRRHQRVKTWTRHVDIFKKDFLFVPVNQEAHWYLVVICFPGLEDPQCEEWSNPASLRGTGGEKSGKAQAEEEASGSEKLNGVTEVPPGPTNTDNQDKLTVTVVSESVVQGESVLQPPPGPPDCTEKTCHRDNVCKRPCILIMDSLKFSLHERVFKLLREYLQSEWEVRRGSVREFSSEQMRGSHCKVPLQDNSSDCGLYLLQYVESFLQDPLVHFDLPLRLEHWFPRQQVRRKRDEIRDLVLHLYRHQRGMVSHKDHGAIHRQKRDVLFPSGVKLCGQESVQQAIANHLSYFHLRVCQETVWEAFKIFWDRLPNQEEYQTWMSQCLDGTTTALEMGNNFSQSEEHLALVESVLKVLQPYLAILLLITSSIAVHVEIDTLTQTTDREQEAQGEAISEVIIEEPEAAVVEPSTEPTNDIEMEGLARVQLEQVVELSILLKGEGYSDALRDPASLQYQTLNQQFTDKIKDALGGLPGFKSVAVLEFRLQKDAQGLDGVVVVYAVTVEVEEEGVSSDQLDYLTLQSNLVENSYREVEERNYITEAQHKDNIISDTTLALDPDSLQLDTVSSVTESFEPTAGIPEDYTNGSVEDILAAEMTPDAPEVEAEDVATGENDVIVQEDSVILPAEPEVTIDDTSIEEEVMLLENTVSTESPLLEDLPTDPTSPEQPEGATLPEPPLEIEASGSGVSVLEDLPFQPEEEEEEATEEEPAPAPEEELTIKEEVVPEEVIIEEDIQTEEAEAEVSEEDEVEEETVEVPDTAEVLEEEAGPSEDLEYSIIETETIEEEEAPAFVPVETMEAPEPAEDLIVPENPPAIETLPPDEPEEETNVGLAYPEIPEYGEEVESLEEGPIIEEPVTKEDVVEVEVEEEVAEEVVVEVPDISEISEEDLVEDKILLVDEASPEATHPTPLSAEKESPFTRVSDVIVEEEEVTVATALDTAPEPEAEQEDQGVTPALIPAEYHPGPDISITLELQTIDPVTDYDLVHFGGTNQTEEGSSGYPSGVVHGTDHSIAMPINPGRALMVFFSLRVTNMMFSDDLFNKSSAEYKALEQRFLELLVPYLQSNLTNFQNLEILNFRNGSIVVNSRMKFGRPMPRGVNNAVYLILEDFANTAYQTMNLAIDKYSLDVESGDQANPCKFQACNEFAQCSVNRWSGEAECVCNAGYFSVEGLPCQSICELQTDFCMNDGKCDIIPGQGAICRCRVGENWWYRGEHCEEYVSEPLVVGIAIASVAGFLLVASGVIFFLARTLRDQYDKDEAEDPIRRGESIPSLERATKYNPMYESEATTGYSHYYRRYPEAPVYSSASAEASTDFSSEEIRHIYENSELTKEEIQDRLRIIELYAKDRQFADFLRQHQTALDTRRESTST</sequence>
<gene>
    <name evidence="25" type="ORF">J4Q44_G00146120</name>
</gene>
<dbReference type="InterPro" id="IPR038765">
    <property type="entry name" value="Papain-like_cys_pep_sf"/>
</dbReference>
<keyword evidence="8" id="KW-0358">Heparin-binding</keyword>
<dbReference type="InterPro" id="IPR036364">
    <property type="entry name" value="SEA_dom_sf"/>
</dbReference>
<feature type="domain" description="Ubiquitin-like protease family profile" evidence="24">
    <location>
        <begin position="833"/>
        <end position="1108"/>
    </location>
</feature>
<dbReference type="Gene3D" id="3.30.70.960">
    <property type="entry name" value="SEA domain"/>
    <property type="match status" value="1"/>
</dbReference>
<dbReference type="FunFam" id="3.30.70.960:FF:000002">
    <property type="entry name" value="Interphotoreceptor matrix proteoglycan 2"/>
    <property type="match status" value="1"/>
</dbReference>
<keyword evidence="7" id="KW-0645">Protease</keyword>
<dbReference type="GO" id="GO:0005540">
    <property type="term" value="F:hyaluronic acid binding"/>
    <property type="evidence" value="ECO:0007669"/>
    <property type="project" value="TreeGrafter"/>
</dbReference>
<dbReference type="GO" id="GO:0007601">
    <property type="term" value="P:visual perception"/>
    <property type="evidence" value="ECO:0007669"/>
    <property type="project" value="InterPro"/>
</dbReference>
<keyword evidence="16" id="KW-0325">Glycoprotein</keyword>
<feature type="region of interest" description="Disordered" evidence="21">
    <location>
        <begin position="1549"/>
        <end position="1581"/>
    </location>
</feature>
<evidence type="ECO:0000256" key="4">
    <source>
        <dbReference type="ARBA" id="ARBA00022525"/>
    </source>
</evidence>
<feature type="region of interest" description="Disordered" evidence="21">
    <location>
        <begin position="1703"/>
        <end position="1727"/>
    </location>
</feature>
<dbReference type="GO" id="GO:0006508">
    <property type="term" value="P:proteolysis"/>
    <property type="evidence" value="ECO:0007669"/>
    <property type="project" value="UniProtKB-KW"/>
</dbReference>
<comment type="similarity">
    <text evidence="3">Belongs to the peptidase C48 family.</text>
</comment>
<evidence type="ECO:0000256" key="8">
    <source>
        <dbReference type="ARBA" id="ARBA00022674"/>
    </source>
</evidence>
<feature type="compositionally biased region" description="Acidic residues" evidence="21">
    <location>
        <begin position="755"/>
        <end position="767"/>
    </location>
</feature>
<dbReference type="GO" id="GO:0008201">
    <property type="term" value="F:heparin binding"/>
    <property type="evidence" value="ECO:0007669"/>
    <property type="project" value="UniProtKB-KW"/>
</dbReference>
<evidence type="ECO:0000256" key="19">
    <source>
        <dbReference type="ARBA" id="ARBA00074164"/>
    </source>
</evidence>
<evidence type="ECO:0000256" key="15">
    <source>
        <dbReference type="ARBA" id="ARBA00023157"/>
    </source>
</evidence>
<evidence type="ECO:0000256" key="22">
    <source>
        <dbReference type="SAM" id="Phobius"/>
    </source>
</evidence>
<feature type="domain" description="SEA" evidence="23">
    <location>
        <begin position="1920"/>
        <end position="2033"/>
    </location>
</feature>
<feature type="region of interest" description="Disordered" evidence="21">
    <location>
        <begin position="1"/>
        <end position="24"/>
    </location>
</feature>
<feature type="transmembrane region" description="Helical" evidence="22">
    <location>
        <begin position="2123"/>
        <end position="2147"/>
    </location>
</feature>
<evidence type="ECO:0000256" key="2">
    <source>
        <dbReference type="ARBA" id="ARBA00004593"/>
    </source>
</evidence>
<dbReference type="Gene3D" id="3.40.395.10">
    <property type="entry name" value="Adenoviral Proteinase, Chain A"/>
    <property type="match status" value="1"/>
</dbReference>
<dbReference type="SUPFAM" id="SSF82671">
    <property type="entry name" value="SEA domain"/>
    <property type="match status" value="2"/>
</dbReference>
<organism evidence="25 26">
    <name type="scientific">Coregonus suidteri</name>
    <dbReference type="NCBI Taxonomy" id="861788"/>
    <lineage>
        <taxon>Eukaryota</taxon>
        <taxon>Metazoa</taxon>
        <taxon>Chordata</taxon>
        <taxon>Craniata</taxon>
        <taxon>Vertebrata</taxon>
        <taxon>Euteleostomi</taxon>
        <taxon>Actinopterygii</taxon>
        <taxon>Neopterygii</taxon>
        <taxon>Teleostei</taxon>
        <taxon>Protacanthopterygii</taxon>
        <taxon>Salmoniformes</taxon>
        <taxon>Salmonidae</taxon>
        <taxon>Coregoninae</taxon>
        <taxon>Coregonus</taxon>
    </lineage>
</organism>
<evidence type="ECO:0000313" key="25">
    <source>
        <dbReference type="EMBL" id="KAK6315083.1"/>
    </source>
</evidence>
<evidence type="ECO:0000256" key="17">
    <source>
        <dbReference type="ARBA" id="ARBA00023273"/>
    </source>
</evidence>
<dbReference type="GO" id="GO:0033165">
    <property type="term" value="C:interphotoreceptor matrix"/>
    <property type="evidence" value="ECO:0007669"/>
    <property type="project" value="UniProtKB-SubCell"/>
</dbReference>
<keyword evidence="15" id="KW-1015">Disulfide bond</keyword>
<dbReference type="InterPro" id="IPR000742">
    <property type="entry name" value="EGF"/>
</dbReference>
<dbReference type="PANTHER" id="PTHR12199:SF4">
    <property type="entry name" value="INTERPHOTORECEPTOR MATRIX PROTEOGLYCAN 2"/>
    <property type="match status" value="1"/>
</dbReference>
<keyword evidence="10" id="KW-0732">Signal</keyword>
<evidence type="ECO:0000256" key="7">
    <source>
        <dbReference type="ARBA" id="ARBA00022670"/>
    </source>
</evidence>
<comment type="caution">
    <text evidence="25">The sequence shown here is derived from an EMBL/GenBank/DDBJ whole genome shotgun (WGS) entry which is preliminary data.</text>
</comment>
<keyword evidence="5" id="KW-0272">Extracellular matrix</keyword>
<evidence type="ECO:0000256" key="18">
    <source>
        <dbReference type="ARBA" id="ARBA00060509"/>
    </source>
</evidence>
<name>A0AAN8LQY6_9TELE</name>
<feature type="region of interest" description="Disordered" evidence="21">
    <location>
        <begin position="1595"/>
        <end position="1674"/>
    </location>
</feature>
<evidence type="ECO:0000259" key="24">
    <source>
        <dbReference type="PROSITE" id="PS50600"/>
    </source>
</evidence>
<evidence type="ECO:0000256" key="10">
    <source>
        <dbReference type="ARBA" id="ARBA00022729"/>
    </source>
</evidence>
<dbReference type="SMART" id="SM00200">
    <property type="entry name" value="SEA"/>
    <property type="match status" value="2"/>
</dbReference>
<keyword evidence="13 22" id="KW-1133">Transmembrane helix</keyword>
<feature type="compositionally biased region" description="Low complexity" evidence="21">
    <location>
        <begin position="431"/>
        <end position="441"/>
    </location>
</feature>
<keyword evidence="4" id="KW-0964">Secreted</keyword>
<evidence type="ECO:0000256" key="12">
    <source>
        <dbReference type="ARBA" id="ARBA00022801"/>
    </source>
</evidence>
<feature type="compositionally biased region" description="Acidic residues" evidence="21">
    <location>
        <begin position="257"/>
        <end position="268"/>
    </location>
</feature>
<feature type="region of interest" description="Disordered" evidence="21">
    <location>
        <begin position="411"/>
        <end position="484"/>
    </location>
</feature>
<keyword evidence="6" id="KW-0245">EGF-like domain</keyword>
<keyword evidence="12" id="KW-0378">Hydrolase</keyword>
<reference evidence="25 26" key="1">
    <citation type="submission" date="2021-04" db="EMBL/GenBank/DDBJ databases">
        <authorList>
            <person name="De Guttry C."/>
            <person name="Zahm M."/>
            <person name="Klopp C."/>
            <person name="Cabau C."/>
            <person name="Louis A."/>
            <person name="Berthelot C."/>
            <person name="Parey E."/>
            <person name="Roest Crollius H."/>
            <person name="Montfort J."/>
            <person name="Robinson-Rechavi M."/>
            <person name="Bucao C."/>
            <person name="Bouchez O."/>
            <person name="Gislard M."/>
            <person name="Lluch J."/>
            <person name="Milhes M."/>
            <person name="Lampietro C."/>
            <person name="Lopez Roques C."/>
            <person name="Donnadieu C."/>
            <person name="Braasch I."/>
            <person name="Desvignes T."/>
            <person name="Postlethwait J."/>
            <person name="Bobe J."/>
            <person name="Wedekind C."/>
            <person name="Guiguen Y."/>
        </authorList>
    </citation>
    <scope>NUCLEOTIDE SEQUENCE [LARGE SCALE GENOMIC DNA]</scope>
    <source>
        <strain evidence="25">Cs_M1</strain>
        <tissue evidence="25">Blood</tissue>
    </source>
</reference>
<feature type="compositionally biased region" description="Basic and acidic residues" evidence="21">
    <location>
        <begin position="219"/>
        <end position="230"/>
    </location>
</feature>
<comment type="subcellular location">
    <subcellularLocation>
        <location evidence="18">Photoreceptor inner segment membrane</location>
        <topology evidence="18">Single-pass type I membrane protein</topology>
    </subcellularLocation>
    <subcellularLocation>
        <location evidence="1">Photoreceptor outer segment membrane</location>
        <topology evidence="1">Single-pass type I membrane protein</topology>
    </subcellularLocation>
    <subcellularLocation>
        <location evidence="2">Secreted</location>
        <location evidence="2">Extracellular space</location>
        <location evidence="2">Extracellular matrix</location>
        <location evidence="2">Interphotoreceptor matrix</location>
    </subcellularLocation>
</comment>
<feature type="compositionally biased region" description="Basic and acidic residues" evidence="21">
    <location>
        <begin position="288"/>
        <end position="297"/>
    </location>
</feature>
<proteinExistence type="inferred from homology"/>
<dbReference type="SUPFAM" id="SSF54001">
    <property type="entry name" value="Cysteine proteinases"/>
    <property type="match status" value="1"/>
</dbReference>
<dbReference type="InterPro" id="IPR003653">
    <property type="entry name" value="Peptidase_C48_C"/>
</dbReference>
<keyword evidence="11" id="KW-0677">Repeat</keyword>
<dbReference type="PROSITE" id="PS50600">
    <property type="entry name" value="ULP_PROTEASE"/>
    <property type="match status" value="1"/>
</dbReference>
<evidence type="ECO:0000256" key="16">
    <source>
        <dbReference type="ARBA" id="ARBA00023180"/>
    </source>
</evidence>
<feature type="compositionally biased region" description="Polar residues" evidence="21">
    <location>
        <begin position="298"/>
        <end position="313"/>
    </location>
</feature>
<dbReference type="InterPro" id="IPR000082">
    <property type="entry name" value="SEA_dom"/>
</dbReference>
<dbReference type="PANTHER" id="PTHR12199">
    <property type="entry name" value="INTERPHOTORECEPTOR MATRIX PROTEOGLYCAN"/>
    <property type="match status" value="1"/>
</dbReference>
<evidence type="ECO:0000256" key="11">
    <source>
        <dbReference type="ARBA" id="ARBA00022737"/>
    </source>
</evidence>
<dbReference type="Pfam" id="PF02902">
    <property type="entry name" value="Peptidase_C48"/>
    <property type="match status" value="1"/>
</dbReference>
<feature type="compositionally biased region" description="Low complexity" evidence="21">
    <location>
        <begin position="207"/>
        <end position="218"/>
    </location>
</feature>
<keyword evidence="26" id="KW-1185">Reference proteome</keyword>
<dbReference type="PROSITE" id="PS01186">
    <property type="entry name" value="EGF_2"/>
    <property type="match status" value="1"/>
</dbReference>
<feature type="region of interest" description="Disordered" evidence="21">
    <location>
        <begin position="951"/>
        <end position="998"/>
    </location>
</feature>
<evidence type="ECO:0000259" key="23">
    <source>
        <dbReference type="PROSITE" id="PS50024"/>
    </source>
</evidence>
<evidence type="ECO:0000256" key="14">
    <source>
        <dbReference type="ARBA" id="ARBA00023136"/>
    </source>
</evidence>
<keyword evidence="14 22" id="KW-0472">Membrane</keyword>
<evidence type="ECO:0000256" key="21">
    <source>
        <dbReference type="SAM" id="MobiDB-lite"/>
    </source>
</evidence>
<evidence type="ECO:0000256" key="6">
    <source>
        <dbReference type="ARBA" id="ARBA00022536"/>
    </source>
</evidence>
<dbReference type="EMBL" id="JAGTTL010000012">
    <property type="protein sequence ID" value="KAK6315083.1"/>
    <property type="molecule type" value="Genomic_DNA"/>
</dbReference>
<protein>
    <recommendedName>
        <fullName evidence="19">Interphotoreceptor matrix proteoglycan 2</fullName>
    </recommendedName>
    <alternativeName>
        <fullName evidence="20">Sialoprotein associated with cones and rods proteoglycan</fullName>
    </alternativeName>
</protein>
<feature type="compositionally biased region" description="Acidic residues" evidence="21">
    <location>
        <begin position="1661"/>
        <end position="1674"/>
    </location>
</feature>
<evidence type="ECO:0000256" key="20">
    <source>
        <dbReference type="ARBA" id="ARBA00080162"/>
    </source>
</evidence>
<evidence type="ECO:0000256" key="1">
    <source>
        <dbReference type="ARBA" id="ARBA00004451"/>
    </source>
</evidence>
<evidence type="ECO:0000313" key="26">
    <source>
        <dbReference type="Proteomes" id="UP001356427"/>
    </source>
</evidence>